<dbReference type="EMBL" id="CACVKT020006431">
    <property type="protein sequence ID" value="CAC5401491.1"/>
    <property type="molecule type" value="Genomic_DNA"/>
</dbReference>
<keyword evidence="1" id="KW-0472">Membrane</keyword>
<keyword evidence="1" id="KW-0812">Transmembrane</keyword>
<evidence type="ECO:0000256" key="1">
    <source>
        <dbReference type="SAM" id="Phobius"/>
    </source>
</evidence>
<evidence type="ECO:0000313" key="3">
    <source>
        <dbReference type="Proteomes" id="UP000507470"/>
    </source>
</evidence>
<reference evidence="2 3" key="1">
    <citation type="submission" date="2020-06" db="EMBL/GenBank/DDBJ databases">
        <authorList>
            <person name="Li R."/>
            <person name="Bekaert M."/>
        </authorList>
    </citation>
    <scope>NUCLEOTIDE SEQUENCE [LARGE SCALE GENOMIC DNA]</scope>
    <source>
        <strain evidence="3">wild</strain>
    </source>
</reference>
<dbReference type="Proteomes" id="UP000507470">
    <property type="component" value="Unassembled WGS sequence"/>
</dbReference>
<keyword evidence="1" id="KW-1133">Transmembrane helix</keyword>
<protein>
    <submittedName>
        <fullName evidence="2">SLC6A4</fullName>
    </submittedName>
</protein>
<name>A0A6J8D129_MYTCO</name>
<sequence>MSRSSSESSIKSFQSANERKPIDNKCEDFLNDQSTDGNDRCLLNENQDYVNKPTAKQTNICNVFKDHKYCLLIATIIFIVILSIFIIINYNRCELTEEHNFDSGNCTNYTKEKKIETKDYPSKPAKETEFHVTLWDTSMTVIIQSHGTLSLQLSQYDYKTTMMICRNNRTSYELLCNSQTKHNCQSVPVNKSVTIRNETQHEQITFNIVAKSIHEKIGIKWINN</sequence>
<gene>
    <name evidence="2" type="ORF">MCOR_35571</name>
</gene>
<accession>A0A6J8D129</accession>
<feature type="transmembrane region" description="Helical" evidence="1">
    <location>
        <begin position="69"/>
        <end position="90"/>
    </location>
</feature>
<dbReference type="OrthoDB" id="6112637at2759"/>
<dbReference type="AlphaFoldDB" id="A0A6J8D129"/>
<evidence type="ECO:0000313" key="2">
    <source>
        <dbReference type="EMBL" id="CAC5401491.1"/>
    </source>
</evidence>
<proteinExistence type="predicted"/>
<organism evidence="2 3">
    <name type="scientific">Mytilus coruscus</name>
    <name type="common">Sea mussel</name>
    <dbReference type="NCBI Taxonomy" id="42192"/>
    <lineage>
        <taxon>Eukaryota</taxon>
        <taxon>Metazoa</taxon>
        <taxon>Spiralia</taxon>
        <taxon>Lophotrochozoa</taxon>
        <taxon>Mollusca</taxon>
        <taxon>Bivalvia</taxon>
        <taxon>Autobranchia</taxon>
        <taxon>Pteriomorphia</taxon>
        <taxon>Mytilida</taxon>
        <taxon>Mytiloidea</taxon>
        <taxon>Mytilidae</taxon>
        <taxon>Mytilinae</taxon>
        <taxon>Mytilus</taxon>
    </lineage>
</organism>
<keyword evidence="3" id="KW-1185">Reference proteome</keyword>